<evidence type="ECO:0000256" key="3">
    <source>
        <dbReference type="ARBA" id="ARBA00022475"/>
    </source>
</evidence>
<proteinExistence type="inferred from homology"/>
<dbReference type="GO" id="GO:0034040">
    <property type="term" value="F:ATPase-coupled lipid transmembrane transporter activity"/>
    <property type="evidence" value="ECO:0007669"/>
    <property type="project" value="TreeGrafter"/>
</dbReference>
<gene>
    <name evidence="13" type="ORF">FLP23_05195</name>
</gene>
<evidence type="ECO:0000256" key="2">
    <source>
        <dbReference type="ARBA" id="ARBA00022448"/>
    </source>
</evidence>
<evidence type="ECO:0000313" key="13">
    <source>
        <dbReference type="EMBL" id="QEO09457.1"/>
    </source>
</evidence>
<dbReference type="RefSeq" id="WP_149324879.1">
    <property type="nucleotide sequence ID" value="NZ_CP043504.1"/>
</dbReference>
<evidence type="ECO:0000256" key="7">
    <source>
        <dbReference type="ARBA" id="ARBA00022989"/>
    </source>
</evidence>
<comment type="subcellular location">
    <subcellularLocation>
        <location evidence="1">Cell membrane</location>
        <topology evidence="1">Multi-pass membrane protein</topology>
    </subcellularLocation>
</comment>
<dbReference type="Pfam" id="PF00005">
    <property type="entry name" value="ABC_tran"/>
    <property type="match status" value="1"/>
</dbReference>
<evidence type="ECO:0000313" key="14">
    <source>
        <dbReference type="Proteomes" id="UP000322159"/>
    </source>
</evidence>
<comment type="similarity">
    <text evidence="9">Belongs to the ABC transporter superfamily. Lipid exporter (TC 3.A.1.106) family.</text>
</comment>
<dbReference type="PANTHER" id="PTHR24221:SF654">
    <property type="entry name" value="ATP-BINDING CASSETTE SUB-FAMILY B MEMBER 6"/>
    <property type="match status" value="1"/>
</dbReference>
<dbReference type="PROSITE" id="PS50893">
    <property type="entry name" value="ABC_TRANSPORTER_2"/>
    <property type="match status" value="1"/>
</dbReference>
<protein>
    <submittedName>
        <fullName evidence="13">ABC transporter ATP-binding protein</fullName>
    </submittedName>
</protein>
<dbReference type="GO" id="GO:0140359">
    <property type="term" value="F:ABC-type transporter activity"/>
    <property type="evidence" value="ECO:0007669"/>
    <property type="project" value="InterPro"/>
</dbReference>
<dbReference type="SUPFAM" id="SSF90123">
    <property type="entry name" value="ABC transporter transmembrane region"/>
    <property type="match status" value="1"/>
</dbReference>
<dbReference type="InterPro" id="IPR003593">
    <property type="entry name" value="AAA+_ATPase"/>
</dbReference>
<dbReference type="CDD" id="cd18546">
    <property type="entry name" value="ABC_6TM_Rv0194_D2_like"/>
    <property type="match status" value="1"/>
</dbReference>
<keyword evidence="7 10" id="KW-1133">Transmembrane helix</keyword>
<evidence type="ECO:0000256" key="8">
    <source>
        <dbReference type="ARBA" id="ARBA00023136"/>
    </source>
</evidence>
<dbReference type="PANTHER" id="PTHR24221">
    <property type="entry name" value="ATP-BINDING CASSETTE SUB-FAMILY B"/>
    <property type="match status" value="1"/>
</dbReference>
<dbReference type="KEGG" id="lyk:FLP23_05195"/>
<feature type="transmembrane region" description="Helical" evidence="10">
    <location>
        <begin position="85"/>
        <end position="109"/>
    </location>
</feature>
<keyword evidence="6 13" id="KW-0067">ATP-binding</keyword>
<reference evidence="13 14" key="1">
    <citation type="submission" date="2019-09" db="EMBL/GenBank/DDBJ databases">
        <title>Genome sequencing of strain KACC 19322.</title>
        <authorList>
            <person name="Heo J."/>
            <person name="Kim S.-J."/>
            <person name="Kim J.-S."/>
            <person name="Hong S.-B."/>
            <person name="Kwon S.-W."/>
        </authorList>
    </citation>
    <scope>NUCLEOTIDE SEQUENCE [LARGE SCALE GENOMIC DNA]</scope>
    <source>
        <strain evidence="13 14">KACC 19322</strain>
    </source>
</reference>
<dbReference type="SMART" id="SM00382">
    <property type="entry name" value="AAA"/>
    <property type="match status" value="1"/>
</dbReference>
<keyword evidence="3" id="KW-1003">Cell membrane</keyword>
<dbReference type="AlphaFoldDB" id="A0A5C1Y980"/>
<dbReference type="Gene3D" id="1.20.1560.10">
    <property type="entry name" value="ABC transporter type 1, transmembrane domain"/>
    <property type="match status" value="1"/>
</dbReference>
<evidence type="ECO:0000256" key="9">
    <source>
        <dbReference type="ARBA" id="ARBA00061644"/>
    </source>
</evidence>
<feature type="transmembrane region" description="Helical" evidence="10">
    <location>
        <begin position="154"/>
        <end position="176"/>
    </location>
</feature>
<keyword evidence="14" id="KW-1185">Reference proteome</keyword>
<dbReference type="PROSITE" id="PS50929">
    <property type="entry name" value="ABC_TM1F"/>
    <property type="match status" value="1"/>
</dbReference>
<feature type="transmembrane region" description="Helical" evidence="10">
    <location>
        <begin position="40"/>
        <end position="65"/>
    </location>
</feature>
<dbReference type="InterPro" id="IPR036640">
    <property type="entry name" value="ABC1_TM_sf"/>
</dbReference>
<dbReference type="GO" id="GO:0005524">
    <property type="term" value="F:ATP binding"/>
    <property type="evidence" value="ECO:0007669"/>
    <property type="project" value="UniProtKB-KW"/>
</dbReference>
<evidence type="ECO:0000256" key="1">
    <source>
        <dbReference type="ARBA" id="ARBA00004651"/>
    </source>
</evidence>
<dbReference type="GO" id="GO:0016887">
    <property type="term" value="F:ATP hydrolysis activity"/>
    <property type="evidence" value="ECO:0007669"/>
    <property type="project" value="InterPro"/>
</dbReference>
<evidence type="ECO:0000259" key="11">
    <source>
        <dbReference type="PROSITE" id="PS50893"/>
    </source>
</evidence>
<evidence type="ECO:0000259" key="12">
    <source>
        <dbReference type="PROSITE" id="PS50929"/>
    </source>
</evidence>
<dbReference type="InterPro" id="IPR003439">
    <property type="entry name" value="ABC_transporter-like_ATP-bd"/>
</dbReference>
<dbReference type="OrthoDB" id="9806127at2"/>
<name>A0A5C1Y980_9MICO</name>
<sequence>MSFGVADEHLIDLDRVGNRVVRRRSLRLLGDLLRPVRWRVALLAVLVVLAQGARALGPVIVASAINDALPALQSGDPVAVLLHGAAYLTVGVAGGLLGWYSVRLTAWVSQYALLDLRRRVFLHVQRLSLEFHERYTSGRAIARQTSDLDAIRELLDGGVTQVLSSFVYMAFIAILLTALDPWSGAILLVAAVPAILLTRWFHRASRRQYRATRVASANLIVQFVETMTGIRAVQAFRRERDFTRQHTDLSEEYRRADARSLGLNGIYDPGLVLIGNLTTAVVLGIDGFRVISGGLAVGTLIAAILYTKRFFTPLEQMARFYNSLQAAIASLEKISGLLEERPGIANHAHPVRLTRARGAVSLRRVTFGYGGGAPQLSAFDLDIPPGQTVALIGATGAGKSTIAKLVARFYDVDSGAVVIDGTDVREIDLGDLRRSVVVVTQEAYLFSGTVADNIALGRPDASREEIVATARAIGAHEFIEALPEGYDTEVNKRGGRLSAGQRQLISFARAHIADPRVLILDEATSSLDIPSEAIVHEALKSLLTGRTAIIIAHRLSTIEIADRVVVLRGGRIVDDDTPEALESEAGEYSQLRAEWLAATDYARPTQRN</sequence>
<dbReference type="Pfam" id="PF00664">
    <property type="entry name" value="ABC_membrane"/>
    <property type="match status" value="1"/>
</dbReference>
<keyword evidence="8 10" id="KW-0472">Membrane</keyword>
<accession>A0A5C1Y980</accession>
<feature type="transmembrane region" description="Helical" evidence="10">
    <location>
        <begin position="265"/>
        <end position="285"/>
    </location>
</feature>
<dbReference type="EMBL" id="CP043504">
    <property type="protein sequence ID" value="QEO09457.1"/>
    <property type="molecule type" value="Genomic_DNA"/>
</dbReference>
<evidence type="ECO:0000256" key="4">
    <source>
        <dbReference type="ARBA" id="ARBA00022692"/>
    </source>
</evidence>
<dbReference type="InterPro" id="IPR039421">
    <property type="entry name" value="Type_1_exporter"/>
</dbReference>
<feature type="domain" description="ABC transporter" evidence="11">
    <location>
        <begin position="360"/>
        <end position="594"/>
    </location>
</feature>
<keyword evidence="2" id="KW-0813">Transport</keyword>
<dbReference type="Gene3D" id="3.40.50.300">
    <property type="entry name" value="P-loop containing nucleotide triphosphate hydrolases"/>
    <property type="match status" value="1"/>
</dbReference>
<dbReference type="InterPro" id="IPR011527">
    <property type="entry name" value="ABC1_TM_dom"/>
</dbReference>
<keyword evidence="5" id="KW-0547">Nucleotide-binding</keyword>
<dbReference type="InterPro" id="IPR027417">
    <property type="entry name" value="P-loop_NTPase"/>
</dbReference>
<organism evidence="13 14">
    <name type="scientific">Protaetiibacter larvae</name>
    <dbReference type="NCBI Taxonomy" id="2592654"/>
    <lineage>
        <taxon>Bacteria</taxon>
        <taxon>Bacillati</taxon>
        <taxon>Actinomycetota</taxon>
        <taxon>Actinomycetes</taxon>
        <taxon>Micrococcales</taxon>
        <taxon>Microbacteriaceae</taxon>
        <taxon>Protaetiibacter</taxon>
    </lineage>
</organism>
<evidence type="ECO:0000256" key="10">
    <source>
        <dbReference type="SAM" id="Phobius"/>
    </source>
</evidence>
<dbReference type="Proteomes" id="UP000322159">
    <property type="component" value="Chromosome"/>
</dbReference>
<dbReference type="FunFam" id="3.40.50.300:FF:000299">
    <property type="entry name" value="ABC transporter ATP-binding protein/permease"/>
    <property type="match status" value="1"/>
</dbReference>
<dbReference type="SUPFAM" id="SSF52540">
    <property type="entry name" value="P-loop containing nucleoside triphosphate hydrolases"/>
    <property type="match status" value="1"/>
</dbReference>
<evidence type="ECO:0000256" key="5">
    <source>
        <dbReference type="ARBA" id="ARBA00022741"/>
    </source>
</evidence>
<feature type="transmembrane region" description="Helical" evidence="10">
    <location>
        <begin position="291"/>
        <end position="311"/>
    </location>
</feature>
<keyword evidence="4 10" id="KW-0812">Transmembrane</keyword>
<feature type="domain" description="ABC transmembrane type-1" evidence="12">
    <location>
        <begin position="41"/>
        <end position="326"/>
    </location>
</feature>
<feature type="transmembrane region" description="Helical" evidence="10">
    <location>
        <begin position="182"/>
        <end position="201"/>
    </location>
</feature>
<dbReference type="GO" id="GO:0005886">
    <property type="term" value="C:plasma membrane"/>
    <property type="evidence" value="ECO:0007669"/>
    <property type="project" value="UniProtKB-SubCell"/>
</dbReference>
<evidence type="ECO:0000256" key="6">
    <source>
        <dbReference type="ARBA" id="ARBA00022840"/>
    </source>
</evidence>